<name>A0A135V577_9PEZI</name>
<gene>
    <name evidence="1" type="ORF">CSAL01_01018</name>
</gene>
<dbReference type="PANTHER" id="PTHR35186">
    <property type="entry name" value="ANK_REP_REGION DOMAIN-CONTAINING PROTEIN"/>
    <property type="match status" value="1"/>
</dbReference>
<accession>A0A135V577</accession>
<keyword evidence="2" id="KW-1185">Reference proteome</keyword>
<evidence type="ECO:0000313" key="1">
    <source>
        <dbReference type="EMBL" id="KXH67780.1"/>
    </source>
</evidence>
<dbReference type="AlphaFoldDB" id="A0A135V577"/>
<sequence>MRKRGTKRARLTLAYQERIFKNKCQLLLQLALPDEEAISEMLDDPDHTKWASENLDREITAWLGSSREAYLCTVEACSEALEGLRKQCEEFEAVYNQQKTGEQLKDIIRRLQKVQNGFKIVINEAEYRRVIKGLKESTEALTLLRTRILHLEKGEMSIPSAWWMGRRAENAPRITSLP</sequence>
<dbReference type="Proteomes" id="UP000070121">
    <property type="component" value="Unassembled WGS sequence"/>
</dbReference>
<dbReference type="OrthoDB" id="5331891at2759"/>
<proteinExistence type="predicted"/>
<dbReference type="PANTHER" id="PTHR35186:SF4">
    <property type="entry name" value="PRION-INHIBITION AND PROPAGATION HELO DOMAIN-CONTAINING PROTEIN"/>
    <property type="match status" value="1"/>
</dbReference>
<evidence type="ECO:0000313" key="2">
    <source>
        <dbReference type="Proteomes" id="UP000070121"/>
    </source>
</evidence>
<organism evidence="1 2">
    <name type="scientific">Colletotrichum salicis</name>
    <dbReference type="NCBI Taxonomy" id="1209931"/>
    <lineage>
        <taxon>Eukaryota</taxon>
        <taxon>Fungi</taxon>
        <taxon>Dikarya</taxon>
        <taxon>Ascomycota</taxon>
        <taxon>Pezizomycotina</taxon>
        <taxon>Sordariomycetes</taxon>
        <taxon>Hypocreomycetidae</taxon>
        <taxon>Glomerellales</taxon>
        <taxon>Glomerellaceae</taxon>
        <taxon>Colletotrichum</taxon>
        <taxon>Colletotrichum acutatum species complex</taxon>
    </lineage>
</organism>
<comment type="caution">
    <text evidence="1">The sequence shown here is derived from an EMBL/GenBank/DDBJ whole genome shotgun (WGS) entry which is preliminary data.</text>
</comment>
<protein>
    <submittedName>
        <fullName evidence="1">Uncharacterized protein</fullName>
    </submittedName>
</protein>
<dbReference type="STRING" id="1209931.A0A135V577"/>
<reference evidence="1 2" key="1">
    <citation type="submission" date="2014-02" db="EMBL/GenBank/DDBJ databases">
        <title>The genome sequence of Colletotrichum salicis CBS 607.94.</title>
        <authorList>
            <person name="Baroncelli R."/>
            <person name="Thon M.R."/>
        </authorList>
    </citation>
    <scope>NUCLEOTIDE SEQUENCE [LARGE SCALE GENOMIC DNA]</scope>
    <source>
        <strain evidence="1 2">CBS 607.94</strain>
    </source>
</reference>
<dbReference type="EMBL" id="JFFI01000425">
    <property type="protein sequence ID" value="KXH67780.1"/>
    <property type="molecule type" value="Genomic_DNA"/>
</dbReference>